<dbReference type="Proteomes" id="UP000807769">
    <property type="component" value="Unassembled WGS sequence"/>
</dbReference>
<gene>
    <name evidence="3" type="ORF">BJ212DRAFT_1476222</name>
</gene>
<feature type="transmembrane region" description="Helical" evidence="2">
    <location>
        <begin position="492"/>
        <end position="511"/>
    </location>
</feature>
<keyword evidence="2" id="KW-1133">Transmembrane helix</keyword>
<sequence length="622" mass="68369">MPAQVNKLDIGISVISAVEHHLATSENDAWMSVLGASTQAFYALYCVILVYLMQRLTLYRNLIQHQKLAILHDNVNAWSGLGSALQCLWQQSSTTGSSWWIAWIATYLGCIFALHVASSSILQLQTFTTTTNMSATTFSHWPGSNVDMTGLQWHTISAIVPSLGHFTSLSNAGLNGATLYDTVQADGATGNASVDATTFRAECGLLRNSELSYTPRLNANQFGDYVVEPRISGNEQSKKWPARLVPSYQDQLVVSLSMSDLFPGPTIVFMIPMSIDVDDSLKSATLQHMNWEYQSDSPQAPIISTVLDTHLIGCNIYVEHHTAKVDMETGQLLALLPPPVLSPPSDWKAWTAPEGDNIRDIWSPPEVLGQYRRNKNWLAYPFRTGAMHPVKICMTQTGASCYGISLLELYFMEEIGLPVVLDEQASRPRPPSGPKKVLCSRHRFESSLSKIFASLVWTGAKLGSDAGGFDPTPGSTVVSRQVMKWHLSINSWPLAVALAASLTMLTLSIYMSGGIYRQKNRTPIDSTGILQIIWLTNRLRVLKDLVSKVDDPREDILRSAGMLEVNLLQELNSEWCTTNDTAKNDSQGPGQPSTCTNSVPHPEQASPSHARAEYPATSISLV</sequence>
<dbReference type="OrthoDB" id="2644397at2759"/>
<evidence type="ECO:0000256" key="2">
    <source>
        <dbReference type="SAM" id="Phobius"/>
    </source>
</evidence>
<feature type="region of interest" description="Disordered" evidence="1">
    <location>
        <begin position="578"/>
        <end position="622"/>
    </location>
</feature>
<evidence type="ECO:0000313" key="3">
    <source>
        <dbReference type="EMBL" id="KAG1824936.1"/>
    </source>
</evidence>
<name>A0A9P7JIT3_9AGAM</name>
<dbReference type="GeneID" id="64633357"/>
<protein>
    <submittedName>
        <fullName evidence="3">Uncharacterized protein</fullName>
    </submittedName>
</protein>
<dbReference type="AlphaFoldDB" id="A0A9P7JIT3"/>
<keyword evidence="2" id="KW-0472">Membrane</keyword>
<feature type="transmembrane region" description="Helical" evidence="2">
    <location>
        <begin position="99"/>
        <end position="117"/>
    </location>
</feature>
<accession>A0A9P7JIT3</accession>
<proteinExistence type="predicted"/>
<organism evidence="3 4">
    <name type="scientific">Suillus subaureus</name>
    <dbReference type="NCBI Taxonomy" id="48587"/>
    <lineage>
        <taxon>Eukaryota</taxon>
        <taxon>Fungi</taxon>
        <taxon>Dikarya</taxon>
        <taxon>Basidiomycota</taxon>
        <taxon>Agaricomycotina</taxon>
        <taxon>Agaricomycetes</taxon>
        <taxon>Agaricomycetidae</taxon>
        <taxon>Boletales</taxon>
        <taxon>Suillineae</taxon>
        <taxon>Suillaceae</taxon>
        <taxon>Suillus</taxon>
    </lineage>
</organism>
<evidence type="ECO:0000256" key="1">
    <source>
        <dbReference type="SAM" id="MobiDB-lite"/>
    </source>
</evidence>
<dbReference type="EMBL" id="JABBWG010000003">
    <property type="protein sequence ID" value="KAG1824936.1"/>
    <property type="molecule type" value="Genomic_DNA"/>
</dbReference>
<comment type="caution">
    <text evidence="3">The sequence shown here is derived from an EMBL/GenBank/DDBJ whole genome shotgun (WGS) entry which is preliminary data.</text>
</comment>
<feature type="transmembrane region" description="Helical" evidence="2">
    <location>
        <begin position="29"/>
        <end position="52"/>
    </location>
</feature>
<evidence type="ECO:0000313" key="4">
    <source>
        <dbReference type="Proteomes" id="UP000807769"/>
    </source>
</evidence>
<dbReference type="RefSeq" id="XP_041198653.1">
    <property type="nucleotide sequence ID" value="XM_041339341.1"/>
</dbReference>
<keyword evidence="2" id="KW-0812">Transmembrane</keyword>
<reference evidence="3" key="1">
    <citation type="journal article" date="2020" name="New Phytol.">
        <title>Comparative genomics reveals dynamic genome evolution in host specialist ectomycorrhizal fungi.</title>
        <authorList>
            <person name="Lofgren L.A."/>
            <person name="Nguyen N.H."/>
            <person name="Vilgalys R."/>
            <person name="Ruytinx J."/>
            <person name="Liao H.L."/>
            <person name="Branco S."/>
            <person name="Kuo A."/>
            <person name="LaButti K."/>
            <person name="Lipzen A."/>
            <person name="Andreopoulos W."/>
            <person name="Pangilinan J."/>
            <person name="Riley R."/>
            <person name="Hundley H."/>
            <person name="Na H."/>
            <person name="Barry K."/>
            <person name="Grigoriev I.V."/>
            <person name="Stajich J.E."/>
            <person name="Kennedy P.G."/>
        </authorList>
    </citation>
    <scope>NUCLEOTIDE SEQUENCE</scope>
    <source>
        <strain evidence="3">MN1</strain>
    </source>
</reference>
<keyword evidence="4" id="KW-1185">Reference proteome</keyword>
<feature type="compositionally biased region" description="Polar residues" evidence="1">
    <location>
        <begin position="578"/>
        <end position="599"/>
    </location>
</feature>